<dbReference type="Proteomes" id="UP000239576">
    <property type="component" value="Unassembled WGS sequence"/>
</dbReference>
<dbReference type="OrthoDB" id="574287at2"/>
<sequence>MRYSLLSRFQGTLLAAALGDALGAYSRLRQPLKPEGVSASNQEASPLAPVNLAAWHPGIMPGGSASSTPSTPWGNAAISCARVLVQAGRWNELEMAAIGVRLAADRMAMSAVLDRPHSPIAFIAAESALAMLPVTLFFHDNEPSQQQRLVQTANLWRCPPGTEAGALAFSYAIAQLLQDRLDRLALVPQTVAYLKQSTANPTALLLDLMHTLEQAQTLLQQGAGLHMAIEQLRARATHLDSRAIALAFYCFLSTPNDLTLSLLRAARSGVIAPVVCALTGALSGAYNSLNGLPLAWSAGSPMPLLWGLSDQEMNQLVAHLFAVWSGVYDTATATNRFAIAAPGVIRPR</sequence>
<evidence type="ECO:0000313" key="1">
    <source>
        <dbReference type="EMBL" id="PSB28114.1"/>
    </source>
</evidence>
<proteinExistence type="predicted"/>
<dbReference type="Gene3D" id="1.10.4080.10">
    <property type="entry name" value="ADP-ribosylation/Crystallin J1"/>
    <property type="match status" value="1"/>
</dbReference>
<dbReference type="SUPFAM" id="SSF101478">
    <property type="entry name" value="ADP-ribosylglycohydrolase"/>
    <property type="match status" value="1"/>
</dbReference>
<protein>
    <recommendedName>
        <fullName evidence="3">ADP-ribosylglycohydrolase family protein</fullName>
    </recommendedName>
</protein>
<evidence type="ECO:0000313" key="2">
    <source>
        <dbReference type="Proteomes" id="UP000239576"/>
    </source>
</evidence>
<dbReference type="RefSeq" id="WP_106257054.1">
    <property type="nucleotide sequence ID" value="NZ_CAWNSW010000092.1"/>
</dbReference>
<evidence type="ECO:0008006" key="3">
    <source>
        <dbReference type="Google" id="ProtNLM"/>
    </source>
</evidence>
<dbReference type="InterPro" id="IPR036705">
    <property type="entry name" value="Ribosyl_crysJ1_sf"/>
</dbReference>
<keyword evidence="2" id="KW-1185">Reference proteome</keyword>
<accession>A0A2T1E638</accession>
<organism evidence="1 2">
    <name type="scientific">Stenomitos frigidus ULC18</name>
    <dbReference type="NCBI Taxonomy" id="2107698"/>
    <lineage>
        <taxon>Bacteria</taxon>
        <taxon>Bacillati</taxon>
        <taxon>Cyanobacteriota</taxon>
        <taxon>Cyanophyceae</taxon>
        <taxon>Leptolyngbyales</taxon>
        <taxon>Leptolyngbyaceae</taxon>
        <taxon>Stenomitos</taxon>
    </lineage>
</organism>
<gene>
    <name evidence="1" type="ORF">C7B82_14805</name>
</gene>
<dbReference type="AlphaFoldDB" id="A0A2T1E638"/>
<dbReference type="InterPro" id="IPR005502">
    <property type="entry name" value="Ribosyl_crysJ1"/>
</dbReference>
<reference evidence="1 2" key="2">
    <citation type="submission" date="2018-03" db="EMBL/GenBank/DDBJ databases">
        <title>The ancient ancestry and fast evolution of plastids.</title>
        <authorList>
            <person name="Moore K.R."/>
            <person name="Magnabosco C."/>
            <person name="Momper L."/>
            <person name="Gold D.A."/>
            <person name="Bosak T."/>
            <person name="Fournier G.P."/>
        </authorList>
    </citation>
    <scope>NUCLEOTIDE SEQUENCE [LARGE SCALE GENOMIC DNA]</scope>
    <source>
        <strain evidence="1 2">ULC18</strain>
    </source>
</reference>
<dbReference type="Pfam" id="PF03747">
    <property type="entry name" value="ADP_ribosyl_GH"/>
    <property type="match status" value="1"/>
</dbReference>
<dbReference type="EMBL" id="PVWK01000083">
    <property type="protein sequence ID" value="PSB28114.1"/>
    <property type="molecule type" value="Genomic_DNA"/>
</dbReference>
<reference evidence="2" key="1">
    <citation type="submission" date="2018-02" db="EMBL/GenBank/DDBJ databases">
        <authorList>
            <person name="Moore K."/>
            <person name="Momper L."/>
        </authorList>
    </citation>
    <scope>NUCLEOTIDE SEQUENCE [LARGE SCALE GENOMIC DNA]</scope>
    <source>
        <strain evidence="2">ULC18</strain>
    </source>
</reference>
<name>A0A2T1E638_9CYAN</name>
<comment type="caution">
    <text evidence="1">The sequence shown here is derived from an EMBL/GenBank/DDBJ whole genome shotgun (WGS) entry which is preliminary data.</text>
</comment>